<dbReference type="GO" id="GO:0004300">
    <property type="term" value="F:enoyl-CoA hydratase activity"/>
    <property type="evidence" value="ECO:0007669"/>
    <property type="project" value="TreeGrafter"/>
</dbReference>
<dbReference type="InterPro" id="IPR054357">
    <property type="entry name" value="MFE-2_N"/>
</dbReference>
<dbReference type="InterPro" id="IPR002539">
    <property type="entry name" value="MaoC-like_dom"/>
</dbReference>
<dbReference type="Pfam" id="PF22622">
    <property type="entry name" value="MFE-2_hydrat-2_N"/>
    <property type="match status" value="1"/>
</dbReference>
<dbReference type="GO" id="GO:0044594">
    <property type="term" value="F:17-beta-hydroxysteroid dehydrogenase (NAD+) activity"/>
    <property type="evidence" value="ECO:0007669"/>
    <property type="project" value="TreeGrafter"/>
</dbReference>
<dbReference type="InParanoid" id="A0A165C684"/>
<proteinExistence type="predicted"/>
<feature type="domain" description="MaoC-like" evidence="2">
    <location>
        <begin position="178"/>
        <end position="287"/>
    </location>
</feature>
<protein>
    <submittedName>
        <fullName evidence="4">Peroxisomal dehydratase</fullName>
    </submittedName>
</protein>
<dbReference type="OrthoDB" id="60204at2759"/>
<accession>A0A165C684</accession>
<dbReference type="Proteomes" id="UP000076842">
    <property type="component" value="Unassembled WGS sequence"/>
</dbReference>
<dbReference type="PANTHER" id="PTHR13078">
    <property type="entry name" value="PEROXISOMAL MULTIFUNCTIONAL ENZYME TYPE 2-RELATED"/>
    <property type="match status" value="1"/>
</dbReference>
<dbReference type="Gene3D" id="3.10.129.10">
    <property type="entry name" value="Hotdog Thioesterase"/>
    <property type="match status" value="1"/>
</dbReference>
<dbReference type="AlphaFoldDB" id="A0A165C684"/>
<evidence type="ECO:0000313" key="4">
    <source>
        <dbReference type="EMBL" id="KZT50303.1"/>
    </source>
</evidence>
<dbReference type="GO" id="GO:0005777">
    <property type="term" value="C:peroxisome"/>
    <property type="evidence" value="ECO:0007669"/>
    <property type="project" value="TreeGrafter"/>
</dbReference>
<evidence type="ECO:0000259" key="3">
    <source>
        <dbReference type="Pfam" id="PF22622"/>
    </source>
</evidence>
<evidence type="ECO:0000256" key="1">
    <source>
        <dbReference type="SAM" id="MobiDB-lite"/>
    </source>
</evidence>
<dbReference type="EMBL" id="KV424192">
    <property type="protein sequence ID" value="KZT50303.1"/>
    <property type="molecule type" value="Genomic_DNA"/>
</dbReference>
<dbReference type="STRING" id="1353952.A0A165C684"/>
<dbReference type="GO" id="GO:0003857">
    <property type="term" value="F:(3S)-3-hydroxyacyl-CoA dehydrogenase (NAD+) activity"/>
    <property type="evidence" value="ECO:0007669"/>
    <property type="project" value="TreeGrafter"/>
</dbReference>
<dbReference type="GO" id="GO:0006635">
    <property type="term" value="P:fatty acid beta-oxidation"/>
    <property type="evidence" value="ECO:0007669"/>
    <property type="project" value="TreeGrafter"/>
</dbReference>
<organism evidence="4 5">
    <name type="scientific">Calocera cornea HHB12733</name>
    <dbReference type="NCBI Taxonomy" id="1353952"/>
    <lineage>
        <taxon>Eukaryota</taxon>
        <taxon>Fungi</taxon>
        <taxon>Dikarya</taxon>
        <taxon>Basidiomycota</taxon>
        <taxon>Agaricomycotina</taxon>
        <taxon>Dacrymycetes</taxon>
        <taxon>Dacrymycetales</taxon>
        <taxon>Dacrymycetaceae</taxon>
        <taxon>Calocera</taxon>
    </lineage>
</organism>
<sequence length="311" mass="33512">MSNPMEQAVGFQLPPQPVGWTKRDLLTYAVGIGAKKDDYPFVYELHPQFAPFPTYPVVLSLKGDAEDVTLFSKVLGRDEIPGLPKFNPERAVHGSMSIELLRPLPLETGPGWSMKRRVSGVHENKSGIIMDLELLLVDPEGKEYARMITSSFNVGAKTTGPFSKSVSSPPKGKPVPKDRKPDYVVTEKTLPEQAILYRLSGDYNPLHIDPSIGAKMQFGGVILHGLATYGFAARAVLSSVGSNDPQALKAFSVRFTAPVKPGDTLETSIWEVGDGPGGTVMVAFVTKVVETGKICLGAGVAHVVKKAKGKL</sequence>
<evidence type="ECO:0000259" key="2">
    <source>
        <dbReference type="Pfam" id="PF01575"/>
    </source>
</evidence>
<name>A0A165C684_9BASI</name>
<reference evidence="4 5" key="1">
    <citation type="journal article" date="2016" name="Mol. Biol. Evol.">
        <title>Comparative Genomics of Early-Diverging Mushroom-Forming Fungi Provides Insights into the Origins of Lignocellulose Decay Capabilities.</title>
        <authorList>
            <person name="Nagy L.G."/>
            <person name="Riley R."/>
            <person name="Tritt A."/>
            <person name="Adam C."/>
            <person name="Daum C."/>
            <person name="Floudas D."/>
            <person name="Sun H."/>
            <person name="Yadav J.S."/>
            <person name="Pangilinan J."/>
            <person name="Larsson K.H."/>
            <person name="Matsuura K."/>
            <person name="Barry K."/>
            <person name="Labutti K."/>
            <person name="Kuo R."/>
            <person name="Ohm R.A."/>
            <person name="Bhattacharya S.S."/>
            <person name="Shirouzu T."/>
            <person name="Yoshinaga Y."/>
            <person name="Martin F.M."/>
            <person name="Grigoriev I.V."/>
            <person name="Hibbett D.S."/>
        </authorList>
    </citation>
    <scope>NUCLEOTIDE SEQUENCE [LARGE SCALE GENOMIC DNA]</scope>
    <source>
        <strain evidence="4 5">HHB12733</strain>
    </source>
</reference>
<keyword evidence="5" id="KW-1185">Reference proteome</keyword>
<gene>
    <name evidence="4" type="ORF">CALCODRAFT_504864</name>
</gene>
<dbReference type="CDD" id="cd03448">
    <property type="entry name" value="HDE_HSD"/>
    <property type="match status" value="1"/>
</dbReference>
<feature type="region of interest" description="Disordered" evidence="1">
    <location>
        <begin position="160"/>
        <end position="180"/>
    </location>
</feature>
<dbReference type="PANTHER" id="PTHR13078:SF57">
    <property type="entry name" value="DEHYDRATASE, PUTATIVE (AFU_ORTHOLOGUE AFUA_5G00640)-RELATED"/>
    <property type="match status" value="1"/>
</dbReference>
<dbReference type="SUPFAM" id="SSF54637">
    <property type="entry name" value="Thioesterase/thiol ester dehydrase-isomerase"/>
    <property type="match status" value="2"/>
</dbReference>
<dbReference type="InterPro" id="IPR029069">
    <property type="entry name" value="HotDog_dom_sf"/>
</dbReference>
<dbReference type="Pfam" id="PF01575">
    <property type="entry name" value="MaoC_dehydratas"/>
    <property type="match status" value="1"/>
</dbReference>
<evidence type="ECO:0000313" key="5">
    <source>
        <dbReference type="Proteomes" id="UP000076842"/>
    </source>
</evidence>
<feature type="domain" description="Peroxisomal multifunctional enzyme type 2-like N-terminal" evidence="3">
    <location>
        <begin position="20"/>
        <end position="155"/>
    </location>
</feature>